<organism evidence="1 2">
    <name type="scientific">Imbroritus primus</name>
    <dbReference type="NCBI Taxonomy" id="3058603"/>
    <lineage>
        <taxon>Bacteria</taxon>
        <taxon>Pseudomonadati</taxon>
        <taxon>Pseudomonadota</taxon>
        <taxon>Betaproteobacteria</taxon>
        <taxon>Burkholderiales</taxon>
        <taxon>Burkholderiaceae</taxon>
        <taxon>Imbroritus</taxon>
    </lineage>
</organism>
<comment type="caution">
    <text evidence="1">The sequence shown here is derived from an EMBL/GenBank/DDBJ whole genome shotgun (WGS) entry which is preliminary data.</text>
</comment>
<accession>A0ACD3SRB9</accession>
<evidence type="ECO:0000313" key="2">
    <source>
        <dbReference type="Proteomes" id="UP000004277"/>
    </source>
</evidence>
<sequence>MTTTSIQKAAIVTGGTRGIGLAIAQRLAADGFAVALHYAGNDAAAAQAVAGIEAAGGTALAVRGDIADDAAVQSLYATTLAAFGRIDAVVNSAGIMTLSPIEQGAMEAFDSMMATNLRGTYLMMTHAARHLGNGGRFITLSSSVIGKSLPGYGAYIASKAGVEGLVRVFANELRGRGITVNAVAPGPVGTELFLRGKQPEQIAQIVAMTPLERLGTPEDIAGAAAFLVGPDGGWVNGQIMRVNGGFV</sequence>
<gene>
    <name evidence="1" type="ORF">MW7_008875</name>
</gene>
<dbReference type="EMBL" id="AKCV02000015">
    <property type="protein sequence ID" value="TMS58804.1"/>
    <property type="molecule type" value="Genomic_DNA"/>
</dbReference>
<protein>
    <submittedName>
        <fullName evidence="1">SDR family oxidoreductase</fullName>
    </submittedName>
</protein>
<evidence type="ECO:0000313" key="1">
    <source>
        <dbReference type="EMBL" id="TMS58804.1"/>
    </source>
</evidence>
<dbReference type="Proteomes" id="UP000004277">
    <property type="component" value="Unassembled WGS sequence"/>
</dbReference>
<name>A0ACD3SRB9_9BURK</name>
<proteinExistence type="predicted"/>
<reference evidence="1" key="1">
    <citation type="submission" date="2019-05" db="EMBL/GenBank/DDBJ databases">
        <title>Revised genome assembly of Burkholderiaceae (previously Ralstonia) sp. PBA.</title>
        <authorList>
            <person name="Gan H.M."/>
        </authorList>
    </citation>
    <scope>NUCLEOTIDE SEQUENCE</scope>
    <source>
        <strain evidence="1">PBA</strain>
    </source>
</reference>
<keyword evidence="2" id="KW-1185">Reference proteome</keyword>